<reference evidence="1" key="1">
    <citation type="submission" date="2022-08" db="EMBL/GenBank/DDBJ databases">
        <title>Genome Sequence of Lecanicillium fungicola.</title>
        <authorList>
            <person name="Buettner E."/>
        </authorList>
    </citation>
    <scope>NUCLEOTIDE SEQUENCE</scope>
    <source>
        <strain evidence="1">Babe33</strain>
    </source>
</reference>
<protein>
    <submittedName>
        <fullName evidence="1">Uncharacterized protein</fullName>
    </submittedName>
</protein>
<gene>
    <name evidence="1" type="ORF">NQ176_g4831</name>
</gene>
<name>A0ACC1NCE1_9HYPO</name>
<evidence type="ECO:0000313" key="2">
    <source>
        <dbReference type="Proteomes" id="UP001143910"/>
    </source>
</evidence>
<dbReference type="Proteomes" id="UP001143910">
    <property type="component" value="Unassembled WGS sequence"/>
</dbReference>
<sequence length="710" mass="79231">MLPSQEIFYCMLESIVNINTQEGIVLAASNHAIVQCGSLCVALTLALLDDSKLGDALSEDNLPGLLSLSSVAGKVLRLICQKGRKNLLLKKPVLRVLPAVEGATAMLQQLVREGETPNSNIDQEVLQVVAEHHDPQTLELFIKHSPDSCKVKVLLRAAILNERHCYTMPLVVMKFAQEAIKYDEELQVDLLKSIDPSSPQSKATLDTLLMLSPHTDLVKRLLIRFVMEWVQYDRDEDGENSERLRAILDRVEYAGIVDHSLLKIAVGKCTAEIVEIVLEYSTGQSIAAEEFLAAAAENMSSGKSVMEFILQKYKAEAVITLRVVLVAAKCDYNGVLWLLLETRPDQVKVTADVLSYLYTAKSFETLLRLRSDEVAPIASAALHMMARGHAWSIPGILGCFPLTWFQPTEELVLDVLEDTLWSVGNLSILINTFGDQIIITETILASAASSLKGEELLRMLRVWRPSEFEITSWVVEKAATNGSHALRNLVKNAGGKLVVDEKTWKLAAFRDSIKRDSLEHLEQLWTEEPVVEVTDQRGRTSLINAVRGRASVEIVRFLLDVTGADLNATDPLGRSALHYAVQGSNLELVQTLVVAGADPQAADVDGETPVSLVEKRRLMNNSNIDCDMLLLILNDEWYAGFLANFFGGEEKLNLPPEEVNVTPVEENLTPEEVKLAPEGVNWAWKWMLWMLIRILDWMPWVNVWIDRVWR</sequence>
<comment type="caution">
    <text evidence="1">The sequence shown here is derived from an EMBL/GenBank/DDBJ whole genome shotgun (WGS) entry which is preliminary data.</text>
</comment>
<keyword evidence="2" id="KW-1185">Reference proteome</keyword>
<dbReference type="EMBL" id="JANJQO010000558">
    <property type="protein sequence ID" value="KAJ2976645.1"/>
    <property type="molecule type" value="Genomic_DNA"/>
</dbReference>
<accession>A0ACC1NCE1</accession>
<proteinExistence type="predicted"/>
<evidence type="ECO:0000313" key="1">
    <source>
        <dbReference type="EMBL" id="KAJ2976645.1"/>
    </source>
</evidence>
<organism evidence="1 2">
    <name type="scientific">Zarea fungicola</name>
    <dbReference type="NCBI Taxonomy" id="93591"/>
    <lineage>
        <taxon>Eukaryota</taxon>
        <taxon>Fungi</taxon>
        <taxon>Dikarya</taxon>
        <taxon>Ascomycota</taxon>
        <taxon>Pezizomycotina</taxon>
        <taxon>Sordariomycetes</taxon>
        <taxon>Hypocreomycetidae</taxon>
        <taxon>Hypocreales</taxon>
        <taxon>Cordycipitaceae</taxon>
        <taxon>Zarea</taxon>
    </lineage>
</organism>